<keyword evidence="6 7" id="KW-0472">Membrane</keyword>
<evidence type="ECO:0000313" key="9">
    <source>
        <dbReference type="Proteomes" id="UP000256695"/>
    </source>
</evidence>
<keyword evidence="4 7" id="KW-0812">Transmembrane</keyword>
<feature type="transmembrane region" description="Helical" evidence="7">
    <location>
        <begin position="155"/>
        <end position="179"/>
    </location>
</feature>
<dbReference type="PANTHER" id="PTHR30106">
    <property type="entry name" value="INNER MEMBRANE PROTEIN YEIH-RELATED"/>
    <property type="match status" value="1"/>
</dbReference>
<evidence type="ECO:0000256" key="6">
    <source>
        <dbReference type="ARBA" id="ARBA00023136"/>
    </source>
</evidence>
<evidence type="ECO:0000256" key="3">
    <source>
        <dbReference type="ARBA" id="ARBA00022475"/>
    </source>
</evidence>
<feature type="transmembrane region" description="Helical" evidence="7">
    <location>
        <begin position="322"/>
        <end position="340"/>
    </location>
</feature>
<dbReference type="Pfam" id="PF03601">
    <property type="entry name" value="Cons_hypoth698"/>
    <property type="match status" value="1"/>
</dbReference>
<evidence type="ECO:0000256" key="1">
    <source>
        <dbReference type="ARBA" id="ARBA00004651"/>
    </source>
</evidence>
<comment type="similarity">
    <text evidence="2">Belongs to the UPF0324 family.</text>
</comment>
<comment type="subcellular location">
    <subcellularLocation>
        <location evidence="1">Cell membrane</location>
        <topology evidence="1">Multi-pass membrane protein</topology>
    </subcellularLocation>
</comment>
<organism evidence="8 9">
    <name type="scientific">Helicobacter anseris</name>
    <dbReference type="NCBI Taxonomy" id="375926"/>
    <lineage>
        <taxon>Bacteria</taxon>
        <taxon>Pseudomonadati</taxon>
        <taxon>Campylobacterota</taxon>
        <taxon>Epsilonproteobacteria</taxon>
        <taxon>Campylobacterales</taxon>
        <taxon>Helicobacteraceae</taxon>
        <taxon>Helicobacter</taxon>
    </lineage>
</organism>
<dbReference type="Proteomes" id="UP000256695">
    <property type="component" value="Unassembled WGS sequence"/>
</dbReference>
<dbReference type="AlphaFoldDB" id="A0A3D8J7K3"/>
<protein>
    <submittedName>
        <fullName evidence="8">YeiH family putative sulfate export transporter</fullName>
    </submittedName>
</protein>
<dbReference type="InterPro" id="IPR018383">
    <property type="entry name" value="UPF0324_pro"/>
</dbReference>
<dbReference type="PANTHER" id="PTHR30106:SF2">
    <property type="entry name" value="UPF0324 INNER MEMBRANE PROTEIN YEIH"/>
    <property type="match status" value="1"/>
</dbReference>
<feature type="transmembrane region" description="Helical" evidence="7">
    <location>
        <begin position="124"/>
        <end position="143"/>
    </location>
</feature>
<keyword evidence="5 7" id="KW-1133">Transmembrane helix</keyword>
<keyword evidence="3" id="KW-1003">Cell membrane</keyword>
<evidence type="ECO:0000256" key="5">
    <source>
        <dbReference type="ARBA" id="ARBA00022989"/>
    </source>
</evidence>
<accession>A0A3D8J7K3</accession>
<dbReference type="GO" id="GO:0005886">
    <property type="term" value="C:plasma membrane"/>
    <property type="evidence" value="ECO:0007669"/>
    <property type="project" value="UniProtKB-SubCell"/>
</dbReference>
<feature type="transmembrane region" description="Helical" evidence="7">
    <location>
        <begin position="291"/>
        <end position="310"/>
    </location>
</feature>
<feature type="transmembrane region" description="Helical" evidence="7">
    <location>
        <begin position="34"/>
        <end position="53"/>
    </location>
</feature>
<reference evidence="8 9" key="1">
    <citation type="submission" date="2018-04" db="EMBL/GenBank/DDBJ databases">
        <title>Novel Campyloabacter and Helicobacter Species and Strains.</title>
        <authorList>
            <person name="Mannion A.J."/>
            <person name="Shen Z."/>
            <person name="Fox J.G."/>
        </authorList>
    </citation>
    <scope>NUCLEOTIDE SEQUENCE [LARGE SCALE GENOMIC DNA]</scope>
    <source>
        <strain evidence="8 9">MIT 04-9362</strain>
    </source>
</reference>
<sequence length="345" mass="37183">MENEKPSYLYGILFVAVVVFASLYFAGLKIVQDLHISALLIGVILGALLSPVFRKSKKDLELGVTFSAKKLLRLGIVLYGFKVTLNEISGIGWNGFLIALIVVVAIMAIGFYVGTKFFGLDKDVALLVSGGSAICGAAAVLALESSIKSEPYKGVIAVGTVIIFGLLAMFLYPLLYSLFLNQYLSESQMGIYIGATLHEVANVVGAGGAIGDSASASAITVKMIRVILLVPLLLLIPYLMMQSHHVGRKRSLHIPWFAFMFLGVVILNSYIYSLSSFILDPQKVTSIIDGLKFICDLALIFAMSALGLQIDIKKFLSSGGKAFGLAFFLFIILLVGGFFLTKLLV</sequence>
<comment type="caution">
    <text evidence="8">The sequence shown here is derived from an EMBL/GenBank/DDBJ whole genome shotgun (WGS) entry which is preliminary data.</text>
</comment>
<evidence type="ECO:0000256" key="2">
    <source>
        <dbReference type="ARBA" id="ARBA00007977"/>
    </source>
</evidence>
<dbReference type="RefSeq" id="WP_115579361.1">
    <property type="nucleotide sequence ID" value="NZ_NXLX01000015.1"/>
</dbReference>
<dbReference type="EMBL" id="NXLX01000015">
    <property type="protein sequence ID" value="RDU72831.1"/>
    <property type="molecule type" value="Genomic_DNA"/>
</dbReference>
<feature type="transmembrane region" description="Helical" evidence="7">
    <location>
        <begin position="7"/>
        <end position="28"/>
    </location>
</feature>
<feature type="transmembrane region" description="Helical" evidence="7">
    <location>
        <begin position="93"/>
        <end position="112"/>
    </location>
</feature>
<evidence type="ECO:0000256" key="7">
    <source>
        <dbReference type="SAM" id="Phobius"/>
    </source>
</evidence>
<feature type="transmembrane region" description="Helical" evidence="7">
    <location>
        <begin position="191"/>
        <end position="211"/>
    </location>
</feature>
<feature type="transmembrane region" description="Helical" evidence="7">
    <location>
        <begin position="252"/>
        <end position="271"/>
    </location>
</feature>
<name>A0A3D8J7K3_9HELI</name>
<keyword evidence="9" id="KW-1185">Reference proteome</keyword>
<dbReference type="OrthoDB" id="9805703at2"/>
<feature type="transmembrane region" description="Helical" evidence="7">
    <location>
        <begin position="223"/>
        <end position="240"/>
    </location>
</feature>
<evidence type="ECO:0000313" key="8">
    <source>
        <dbReference type="EMBL" id="RDU72831.1"/>
    </source>
</evidence>
<gene>
    <name evidence="8" type="ORF">CQA57_06170</name>
</gene>
<evidence type="ECO:0000256" key="4">
    <source>
        <dbReference type="ARBA" id="ARBA00022692"/>
    </source>
</evidence>
<proteinExistence type="inferred from homology"/>